<evidence type="ECO:0000256" key="1">
    <source>
        <dbReference type="ARBA" id="ARBA00004123"/>
    </source>
</evidence>
<evidence type="ECO:0000259" key="9">
    <source>
        <dbReference type="PROSITE" id="PS50110"/>
    </source>
</evidence>
<feature type="domain" description="CCT" evidence="10">
    <location>
        <begin position="590"/>
        <end position="632"/>
    </location>
</feature>
<evidence type="ECO:0000259" key="10">
    <source>
        <dbReference type="PROSITE" id="PS51017"/>
    </source>
</evidence>
<feature type="domain" description="Response regulatory" evidence="9">
    <location>
        <begin position="32"/>
        <end position="150"/>
    </location>
</feature>
<dbReference type="Proteomes" id="UP001515500">
    <property type="component" value="Chromosome 5"/>
</dbReference>
<comment type="subcellular location">
    <subcellularLocation>
        <location evidence="1 7">Nucleus</location>
    </subcellularLocation>
</comment>
<evidence type="ECO:0000256" key="7">
    <source>
        <dbReference type="PROSITE-ProRule" id="PRU00357"/>
    </source>
</evidence>
<organism evidence="11 12">
    <name type="scientific">Dioscorea cayennensis subsp. rotundata</name>
    <name type="common">White Guinea yam</name>
    <name type="synonym">Dioscorea rotundata</name>
    <dbReference type="NCBI Taxonomy" id="55577"/>
    <lineage>
        <taxon>Eukaryota</taxon>
        <taxon>Viridiplantae</taxon>
        <taxon>Streptophyta</taxon>
        <taxon>Embryophyta</taxon>
        <taxon>Tracheophyta</taxon>
        <taxon>Spermatophyta</taxon>
        <taxon>Magnoliopsida</taxon>
        <taxon>Liliopsida</taxon>
        <taxon>Dioscoreales</taxon>
        <taxon>Dioscoreaceae</taxon>
        <taxon>Dioscorea</taxon>
    </lineage>
</organism>
<evidence type="ECO:0000313" key="11">
    <source>
        <dbReference type="Proteomes" id="UP001515500"/>
    </source>
</evidence>
<feature type="region of interest" description="Disordered" evidence="8">
    <location>
        <begin position="178"/>
        <end position="199"/>
    </location>
</feature>
<feature type="compositionally biased region" description="Polar residues" evidence="8">
    <location>
        <begin position="434"/>
        <end position="453"/>
    </location>
</feature>
<dbReference type="GO" id="GO:0005634">
    <property type="term" value="C:nucleus"/>
    <property type="evidence" value="ECO:0007669"/>
    <property type="project" value="UniProtKB-SubCell"/>
</dbReference>
<dbReference type="PANTHER" id="PTHR43874:SF117">
    <property type="entry name" value="TWO-COMPONENT RESPONSE REGULATOR-LIKE APRR3"/>
    <property type="match status" value="1"/>
</dbReference>
<dbReference type="SUPFAM" id="SSF52172">
    <property type="entry name" value="CheY-like"/>
    <property type="match status" value="1"/>
</dbReference>
<evidence type="ECO:0000256" key="5">
    <source>
        <dbReference type="ARBA" id="ARBA00023242"/>
    </source>
</evidence>
<protein>
    <submittedName>
        <fullName evidence="12">Two-component response regulator-like APRR9 isoform X2</fullName>
    </submittedName>
</protein>
<dbReference type="Pfam" id="PF00072">
    <property type="entry name" value="Response_reg"/>
    <property type="match status" value="1"/>
</dbReference>
<dbReference type="AlphaFoldDB" id="A0AB40BB81"/>
<dbReference type="PANTHER" id="PTHR43874">
    <property type="entry name" value="TWO-COMPONENT RESPONSE REGULATOR"/>
    <property type="match status" value="1"/>
</dbReference>
<dbReference type="InterPro" id="IPR010402">
    <property type="entry name" value="CCT_domain"/>
</dbReference>
<accession>A0AB40BB81</accession>
<dbReference type="GO" id="GO:0000160">
    <property type="term" value="P:phosphorelay signal transduction system"/>
    <property type="evidence" value="ECO:0007669"/>
    <property type="project" value="UniProtKB-KW"/>
</dbReference>
<keyword evidence="3" id="KW-0902">Two-component regulatory system</keyword>
<reference evidence="12" key="1">
    <citation type="submission" date="2025-08" db="UniProtKB">
        <authorList>
            <consortium name="RefSeq"/>
        </authorList>
    </citation>
    <scope>IDENTIFICATION</scope>
</reference>
<feature type="compositionally biased region" description="Basic and acidic residues" evidence="8">
    <location>
        <begin position="404"/>
        <end position="414"/>
    </location>
</feature>
<evidence type="ECO:0000256" key="4">
    <source>
        <dbReference type="ARBA" id="ARBA00023108"/>
    </source>
</evidence>
<dbReference type="RefSeq" id="XP_039124446.1">
    <property type="nucleotide sequence ID" value="XM_039268512.1"/>
</dbReference>
<dbReference type="Gene3D" id="3.40.50.2300">
    <property type="match status" value="1"/>
</dbReference>
<gene>
    <name evidence="12" type="primary">LOC120260922</name>
</gene>
<evidence type="ECO:0000313" key="12">
    <source>
        <dbReference type="RefSeq" id="XP_039124446.1"/>
    </source>
</evidence>
<dbReference type="GO" id="GO:0009736">
    <property type="term" value="P:cytokinin-activated signaling pathway"/>
    <property type="evidence" value="ECO:0007669"/>
    <property type="project" value="InterPro"/>
</dbReference>
<dbReference type="PROSITE" id="PS50110">
    <property type="entry name" value="RESPONSE_REGULATORY"/>
    <property type="match status" value="1"/>
</dbReference>
<keyword evidence="4" id="KW-0090">Biological rhythms</keyword>
<name>A0AB40BB81_DIOCR</name>
<dbReference type="GO" id="GO:0048511">
    <property type="term" value="P:rhythmic process"/>
    <property type="evidence" value="ECO:0007669"/>
    <property type="project" value="UniProtKB-KW"/>
</dbReference>
<comment type="caution">
    <text evidence="6">Lacks conserved residue(s) required for the propagation of feature annotation.</text>
</comment>
<evidence type="ECO:0000256" key="8">
    <source>
        <dbReference type="SAM" id="MobiDB-lite"/>
    </source>
</evidence>
<dbReference type="GeneID" id="120260922"/>
<dbReference type="SMART" id="SM00448">
    <property type="entry name" value="REC"/>
    <property type="match status" value="1"/>
</dbReference>
<dbReference type="InterPro" id="IPR011006">
    <property type="entry name" value="CheY-like_superfamily"/>
</dbReference>
<feature type="region of interest" description="Disordered" evidence="8">
    <location>
        <begin position="622"/>
        <end position="645"/>
    </location>
</feature>
<comment type="similarity">
    <text evidence="2">Belongs to the ARR-like family.</text>
</comment>
<proteinExistence type="inferred from homology"/>
<dbReference type="Pfam" id="PF06203">
    <property type="entry name" value="CCT"/>
    <property type="match status" value="1"/>
</dbReference>
<evidence type="ECO:0000256" key="6">
    <source>
        <dbReference type="PROSITE-ProRule" id="PRU00169"/>
    </source>
</evidence>
<dbReference type="InterPro" id="IPR001789">
    <property type="entry name" value="Sig_transdc_resp-reg_receiver"/>
</dbReference>
<evidence type="ECO:0000256" key="3">
    <source>
        <dbReference type="ARBA" id="ARBA00023012"/>
    </source>
</evidence>
<evidence type="ECO:0000256" key="2">
    <source>
        <dbReference type="ARBA" id="ARBA00010330"/>
    </source>
</evidence>
<dbReference type="PROSITE" id="PS51017">
    <property type="entry name" value="CCT"/>
    <property type="match status" value="1"/>
</dbReference>
<keyword evidence="5 7" id="KW-0539">Nucleus</keyword>
<dbReference type="InterPro" id="IPR045279">
    <property type="entry name" value="ARR-like"/>
</dbReference>
<feature type="compositionally biased region" description="Polar residues" evidence="8">
    <location>
        <begin position="635"/>
        <end position="645"/>
    </location>
</feature>
<keyword evidence="11" id="KW-1185">Reference proteome</keyword>
<sequence length="645" mass="71315">MAAAAAPSGAGRAPSKYPSIRWERVLPRRSLRVLLVEHDDSTRHIVTALLRKCGYHVAAVADGVKAWEVLIEKEFNFDLVLAEVDMPSLSGIGLLSRIMGTEGCKNIPVIMMSSHDSVSVVLKCMLKGAVDFLVKPVRKNELQNLWQHVWRKHCSSSSANVSDNNAASNHISVNAGEMSETGENSDEGNHAFQSGGRPVVDIGVDEKSMEPLQDGGGYSKDEVEAKQDQVDERLTMDLNDESGDKSLGIPAEVTLPVQNSSLVEQGQKAECSYKTIPFRDEAIGFMRLKQAVSINPSNYCHYNFINEPSSTMNCFMENGAREVVYESARSFHKEDGSYHCSSSFMEFDGCPRQESRERNFLKHSNNSAFSRYGYEKICPSNPHGASTLWIRTTDCVDQSISHPSTDRCDDERNARLSPSKRLASPRMNVDETPLNFQAPPNSNNDDTGFSPSEQLKEHACIDHSSTREDSSFCHPQLGYIPLPIPMGAIPYQTLCAGHHSILQPVFHHDNSLSGHGSRTIGEHIAPSCIPVDQSNPTGSCSHDVMNVSWSNCSGETSAAVVNRGNALESGNESGVQNCNRKVLGHDHSRRAAALVKFRLKRKERCFEKKVRYFSRQKLAEQRPRVKGQFVRQKGVGSSKTTDTEE</sequence>
<feature type="region of interest" description="Disordered" evidence="8">
    <location>
        <begin position="400"/>
        <end position="457"/>
    </location>
</feature>